<protein>
    <recommendedName>
        <fullName evidence="1">non-specific serine/threonine protein kinase</fullName>
        <ecNumber evidence="1">2.7.11.1</ecNumber>
    </recommendedName>
</protein>
<dbReference type="Pfam" id="PF00069">
    <property type="entry name" value="Pkinase"/>
    <property type="match status" value="1"/>
</dbReference>
<evidence type="ECO:0000256" key="3">
    <source>
        <dbReference type="ARBA" id="ARBA00022679"/>
    </source>
</evidence>
<dbReference type="InterPro" id="IPR011009">
    <property type="entry name" value="Kinase-like_dom_sf"/>
</dbReference>
<dbReference type="InterPro" id="IPR008271">
    <property type="entry name" value="Ser/Thr_kinase_AS"/>
</dbReference>
<keyword evidence="4" id="KW-0547">Nucleotide-binding</keyword>
<dbReference type="Gene3D" id="1.10.510.10">
    <property type="entry name" value="Transferase(Phosphotransferase) domain 1"/>
    <property type="match status" value="1"/>
</dbReference>
<evidence type="ECO:0000313" key="12">
    <source>
        <dbReference type="Proteomes" id="UP001221142"/>
    </source>
</evidence>
<feature type="compositionally biased region" description="Low complexity" evidence="9">
    <location>
        <begin position="361"/>
        <end position="371"/>
    </location>
</feature>
<keyword evidence="12" id="KW-1185">Reference proteome</keyword>
<dbReference type="GO" id="GO:0005524">
    <property type="term" value="F:ATP binding"/>
    <property type="evidence" value="ECO:0007669"/>
    <property type="project" value="UniProtKB-KW"/>
</dbReference>
<dbReference type="PANTHER" id="PTHR24356">
    <property type="entry name" value="SERINE/THREONINE-PROTEIN KINASE"/>
    <property type="match status" value="1"/>
</dbReference>
<sequence>MLQSTSLPNLTGRTVEGGRLQIVTLLGAGAYGKLYRAIDTNPTPRSRPYSWPGAFPTSSNSSISSSSSASPNIYAVKCLVRPPPRTKDAKIQRRERSLHLRVSSHPNIVTLHRHFTDKSHCFLVMDYHPRGDLFQAITEDVYFRKPELIKATFAAIVQGVQFCHNKGVYHRDIKPDNILVDFDGCSPCLADFGLATSHKVSREADCGTGSYMSPETFASSGTVCYRPALSDAWALSITLINLVTAMNPWHAARPLHDSRFRSFIRQPDYYLLNILPISSDLSAVLVRTFHLDPTVRLPLAQFADEVQKIDDLFISEEELEFATPAVRRAAGYVVEGEEFDPSEPIDDAEPSNSGSGYSSDLRPLPAGLLPRSPSPSPPAAPGHQRKPPRRSASDPSNSSGRACVLTLDLPRSVSSSPQDAAVPKLGKFKRFMRRLRVWRK</sequence>
<dbReference type="InterPro" id="IPR000719">
    <property type="entry name" value="Prot_kinase_dom"/>
</dbReference>
<keyword evidence="6" id="KW-0067">ATP-binding</keyword>
<evidence type="ECO:0000256" key="9">
    <source>
        <dbReference type="SAM" id="MobiDB-lite"/>
    </source>
</evidence>
<evidence type="ECO:0000256" key="7">
    <source>
        <dbReference type="ARBA" id="ARBA00047899"/>
    </source>
</evidence>
<evidence type="ECO:0000313" key="11">
    <source>
        <dbReference type="EMBL" id="KAJ7639202.1"/>
    </source>
</evidence>
<feature type="domain" description="Protein kinase" evidence="10">
    <location>
        <begin position="20"/>
        <end position="314"/>
    </location>
</feature>
<evidence type="ECO:0000256" key="8">
    <source>
        <dbReference type="ARBA" id="ARBA00048679"/>
    </source>
</evidence>
<dbReference type="PROSITE" id="PS00108">
    <property type="entry name" value="PROTEIN_KINASE_ST"/>
    <property type="match status" value="1"/>
</dbReference>
<evidence type="ECO:0000256" key="4">
    <source>
        <dbReference type="ARBA" id="ARBA00022741"/>
    </source>
</evidence>
<reference evidence="11" key="1">
    <citation type="submission" date="2023-03" db="EMBL/GenBank/DDBJ databases">
        <title>Massive genome expansion in bonnet fungi (Mycena s.s.) driven by repeated elements and novel gene families across ecological guilds.</title>
        <authorList>
            <consortium name="Lawrence Berkeley National Laboratory"/>
            <person name="Harder C.B."/>
            <person name="Miyauchi S."/>
            <person name="Viragh M."/>
            <person name="Kuo A."/>
            <person name="Thoen E."/>
            <person name="Andreopoulos B."/>
            <person name="Lu D."/>
            <person name="Skrede I."/>
            <person name="Drula E."/>
            <person name="Henrissat B."/>
            <person name="Morin E."/>
            <person name="Kohler A."/>
            <person name="Barry K."/>
            <person name="LaButti K."/>
            <person name="Morin E."/>
            <person name="Salamov A."/>
            <person name="Lipzen A."/>
            <person name="Mereny Z."/>
            <person name="Hegedus B."/>
            <person name="Baldrian P."/>
            <person name="Stursova M."/>
            <person name="Weitz H."/>
            <person name="Taylor A."/>
            <person name="Grigoriev I.V."/>
            <person name="Nagy L.G."/>
            <person name="Martin F."/>
            <person name="Kauserud H."/>
        </authorList>
    </citation>
    <scope>NUCLEOTIDE SEQUENCE</scope>
    <source>
        <strain evidence="11">9284</strain>
    </source>
</reference>
<dbReference type="EMBL" id="JARKIF010000005">
    <property type="protein sequence ID" value="KAJ7639202.1"/>
    <property type="molecule type" value="Genomic_DNA"/>
</dbReference>
<dbReference type="EC" id="2.7.11.1" evidence="1"/>
<evidence type="ECO:0000256" key="1">
    <source>
        <dbReference type="ARBA" id="ARBA00012513"/>
    </source>
</evidence>
<dbReference type="SUPFAM" id="SSF56112">
    <property type="entry name" value="Protein kinase-like (PK-like)"/>
    <property type="match status" value="1"/>
</dbReference>
<dbReference type="SMART" id="SM00220">
    <property type="entry name" value="S_TKc"/>
    <property type="match status" value="1"/>
</dbReference>
<organism evidence="11 12">
    <name type="scientific">Roridomyces roridus</name>
    <dbReference type="NCBI Taxonomy" id="1738132"/>
    <lineage>
        <taxon>Eukaryota</taxon>
        <taxon>Fungi</taxon>
        <taxon>Dikarya</taxon>
        <taxon>Basidiomycota</taxon>
        <taxon>Agaricomycotina</taxon>
        <taxon>Agaricomycetes</taxon>
        <taxon>Agaricomycetidae</taxon>
        <taxon>Agaricales</taxon>
        <taxon>Marasmiineae</taxon>
        <taxon>Mycenaceae</taxon>
        <taxon>Roridomyces</taxon>
    </lineage>
</organism>
<gene>
    <name evidence="11" type="ORF">FB45DRAFT_740902</name>
</gene>
<evidence type="ECO:0000256" key="2">
    <source>
        <dbReference type="ARBA" id="ARBA00022527"/>
    </source>
</evidence>
<proteinExistence type="predicted"/>
<feature type="region of interest" description="Disordered" evidence="9">
    <location>
        <begin position="337"/>
        <end position="420"/>
    </location>
</feature>
<dbReference type="Proteomes" id="UP001221142">
    <property type="component" value="Unassembled WGS sequence"/>
</dbReference>
<evidence type="ECO:0000256" key="5">
    <source>
        <dbReference type="ARBA" id="ARBA00022777"/>
    </source>
</evidence>
<dbReference type="PROSITE" id="PS50011">
    <property type="entry name" value="PROTEIN_KINASE_DOM"/>
    <property type="match status" value="1"/>
</dbReference>
<accession>A0AAD7C5I6</accession>
<keyword evidence="5 11" id="KW-0418">Kinase</keyword>
<evidence type="ECO:0000259" key="10">
    <source>
        <dbReference type="PROSITE" id="PS50011"/>
    </source>
</evidence>
<dbReference type="GO" id="GO:0035556">
    <property type="term" value="P:intracellular signal transduction"/>
    <property type="evidence" value="ECO:0007669"/>
    <property type="project" value="TreeGrafter"/>
</dbReference>
<evidence type="ECO:0000256" key="6">
    <source>
        <dbReference type="ARBA" id="ARBA00022840"/>
    </source>
</evidence>
<keyword evidence="2" id="KW-0723">Serine/threonine-protein kinase</keyword>
<comment type="caution">
    <text evidence="11">The sequence shown here is derived from an EMBL/GenBank/DDBJ whole genome shotgun (WGS) entry which is preliminary data.</text>
</comment>
<keyword evidence="3" id="KW-0808">Transferase</keyword>
<name>A0AAD7C5I6_9AGAR</name>
<comment type="catalytic activity">
    <reaction evidence="8">
        <text>L-seryl-[protein] + ATP = O-phospho-L-seryl-[protein] + ADP + H(+)</text>
        <dbReference type="Rhea" id="RHEA:17989"/>
        <dbReference type="Rhea" id="RHEA-COMP:9863"/>
        <dbReference type="Rhea" id="RHEA-COMP:11604"/>
        <dbReference type="ChEBI" id="CHEBI:15378"/>
        <dbReference type="ChEBI" id="CHEBI:29999"/>
        <dbReference type="ChEBI" id="CHEBI:30616"/>
        <dbReference type="ChEBI" id="CHEBI:83421"/>
        <dbReference type="ChEBI" id="CHEBI:456216"/>
        <dbReference type="EC" id="2.7.11.1"/>
    </reaction>
</comment>
<dbReference type="GO" id="GO:0004674">
    <property type="term" value="F:protein serine/threonine kinase activity"/>
    <property type="evidence" value="ECO:0007669"/>
    <property type="project" value="UniProtKB-KW"/>
</dbReference>
<feature type="compositionally biased region" description="Acidic residues" evidence="9">
    <location>
        <begin position="337"/>
        <end position="349"/>
    </location>
</feature>
<dbReference type="PANTHER" id="PTHR24356:SF407">
    <property type="entry name" value="RAC SERINE_THREONINE-PROTEIN KINASE"/>
    <property type="match status" value="1"/>
</dbReference>
<dbReference type="InterPro" id="IPR050236">
    <property type="entry name" value="Ser_Thr_kinase_AGC"/>
</dbReference>
<comment type="catalytic activity">
    <reaction evidence="7">
        <text>L-threonyl-[protein] + ATP = O-phospho-L-threonyl-[protein] + ADP + H(+)</text>
        <dbReference type="Rhea" id="RHEA:46608"/>
        <dbReference type="Rhea" id="RHEA-COMP:11060"/>
        <dbReference type="Rhea" id="RHEA-COMP:11605"/>
        <dbReference type="ChEBI" id="CHEBI:15378"/>
        <dbReference type="ChEBI" id="CHEBI:30013"/>
        <dbReference type="ChEBI" id="CHEBI:30616"/>
        <dbReference type="ChEBI" id="CHEBI:61977"/>
        <dbReference type="ChEBI" id="CHEBI:456216"/>
        <dbReference type="EC" id="2.7.11.1"/>
    </reaction>
</comment>
<dbReference type="AlphaFoldDB" id="A0AAD7C5I6"/>